<keyword evidence="10 15" id="KW-0067">ATP-binding</keyword>
<evidence type="ECO:0000256" key="14">
    <source>
        <dbReference type="ARBA" id="ARBA00049057"/>
    </source>
</evidence>
<dbReference type="InterPro" id="IPR016188">
    <property type="entry name" value="PurM-like_N"/>
</dbReference>
<comment type="pathway">
    <text evidence="2 15">Purine metabolism; IMP biosynthesis via de novo pathway; 5-amino-1-(5-phospho-D-ribosyl)imidazole from N(2)-formyl-N(1)-(5-phospho-D-ribosyl)glycinamide: step 2/2.</text>
</comment>
<dbReference type="InterPro" id="IPR004733">
    <property type="entry name" value="PurM_cligase"/>
</dbReference>
<dbReference type="GO" id="GO:0004637">
    <property type="term" value="F:phosphoribosylamine-glycine ligase activity"/>
    <property type="evidence" value="ECO:0007669"/>
    <property type="project" value="TreeGrafter"/>
</dbReference>
<dbReference type="FunFam" id="3.30.1330.10:FF:000001">
    <property type="entry name" value="Phosphoribosylformylglycinamidine cyclo-ligase"/>
    <property type="match status" value="1"/>
</dbReference>
<comment type="subcellular location">
    <subcellularLocation>
        <location evidence="1 15">Cytoplasm</location>
    </subcellularLocation>
</comment>
<keyword evidence="7 15" id="KW-0436">Ligase</keyword>
<sequence>MAGITYKDSGVDVDAGDELVERIKPFAARTRIPEVLSGVGGFAGLCGLPTGMKDPVLVSGTDGVGTKLKLAFLADRHDTVGIDLVAMCVNDVVTTGARPLFFLDYFATGKLDVARTASVIQGIAKGCEDAGCALLGGETAELPGFYAPGEYDLAGFSVGVVERSAIIDGKRVASGDAVIGVASSGLHSNGYSLVRKVLLDHAKLALDSTPEGLGEPLVDALLRPTRIYARAVRALLDATIDIRALSHITGGGLPGNIPRVLPDDLGVAIDASKWARPAIFELVQRLGGVSEAEMRRAFNLGLGLVVVVPQSDASRAVDALNGAGERASIIGRVIETPGVEFEDRVQFASAV</sequence>
<comment type="catalytic activity">
    <reaction evidence="14 15">
        <text>2-formamido-N(1)-(5-O-phospho-beta-D-ribosyl)acetamidine + ATP = 5-amino-1-(5-phospho-beta-D-ribosyl)imidazole + ADP + phosphate + H(+)</text>
        <dbReference type="Rhea" id="RHEA:23032"/>
        <dbReference type="ChEBI" id="CHEBI:15378"/>
        <dbReference type="ChEBI" id="CHEBI:30616"/>
        <dbReference type="ChEBI" id="CHEBI:43474"/>
        <dbReference type="ChEBI" id="CHEBI:137981"/>
        <dbReference type="ChEBI" id="CHEBI:147287"/>
        <dbReference type="ChEBI" id="CHEBI:456216"/>
        <dbReference type="EC" id="6.3.3.1"/>
    </reaction>
</comment>
<dbReference type="STRING" id="927083.DB32_004282"/>
<evidence type="ECO:0000256" key="7">
    <source>
        <dbReference type="ARBA" id="ARBA00022598"/>
    </source>
</evidence>
<dbReference type="Proteomes" id="UP000034883">
    <property type="component" value="Chromosome"/>
</dbReference>
<evidence type="ECO:0000256" key="10">
    <source>
        <dbReference type="ARBA" id="ARBA00022840"/>
    </source>
</evidence>
<dbReference type="Pfam" id="PF02769">
    <property type="entry name" value="AIRS_C"/>
    <property type="match status" value="1"/>
</dbReference>
<dbReference type="InterPro" id="IPR036921">
    <property type="entry name" value="PurM-like_N_sf"/>
</dbReference>
<dbReference type="EC" id="6.3.3.1" evidence="4 15"/>
<dbReference type="InterPro" id="IPR036676">
    <property type="entry name" value="PurM-like_C_sf"/>
</dbReference>
<dbReference type="CDD" id="cd02196">
    <property type="entry name" value="PurM"/>
    <property type="match status" value="1"/>
</dbReference>
<evidence type="ECO:0000256" key="9">
    <source>
        <dbReference type="ARBA" id="ARBA00022755"/>
    </source>
</evidence>
<evidence type="ECO:0000256" key="11">
    <source>
        <dbReference type="ARBA" id="ARBA00031908"/>
    </source>
</evidence>
<evidence type="ECO:0000313" key="18">
    <source>
        <dbReference type="EMBL" id="AKF07133.1"/>
    </source>
</evidence>
<evidence type="ECO:0000256" key="4">
    <source>
        <dbReference type="ARBA" id="ARBA00013047"/>
    </source>
</evidence>
<evidence type="ECO:0000256" key="2">
    <source>
        <dbReference type="ARBA" id="ARBA00004686"/>
    </source>
</evidence>
<name>A0A0F6W4J7_9BACT</name>
<dbReference type="GO" id="GO:0005829">
    <property type="term" value="C:cytosol"/>
    <property type="evidence" value="ECO:0007669"/>
    <property type="project" value="TreeGrafter"/>
</dbReference>
<keyword evidence="9 15" id="KW-0658">Purine biosynthesis</keyword>
<evidence type="ECO:0000256" key="5">
    <source>
        <dbReference type="ARBA" id="ARBA00020367"/>
    </source>
</evidence>
<proteinExistence type="inferred from homology"/>
<evidence type="ECO:0000259" key="17">
    <source>
        <dbReference type="Pfam" id="PF02769"/>
    </source>
</evidence>
<dbReference type="AlphaFoldDB" id="A0A0F6W4J7"/>
<evidence type="ECO:0000313" key="19">
    <source>
        <dbReference type="Proteomes" id="UP000034883"/>
    </source>
</evidence>
<dbReference type="Gene3D" id="3.30.1330.10">
    <property type="entry name" value="PurM-like, N-terminal domain"/>
    <property type="match status" value="1"/>
</dbReference>
<keyword evidence="19" id="KW-1185">Reference proteome</keyword>
<dbReference type="GO" id="GO:0046084">
    <property type="term" value="P:adenine biosynthetic process"/>
    <property type="evidence" value="ECO:0007669"/>
    <property type="project" value="TreeGrafter"/>
</dbReference>
<evidence type="ECO:0000259" key="16">
    <source>
        <dbReference type="Pfam" id="PF00586"/>
    </source>
</evidence>
<evidence type="ECO:0000256" key="1">
    <source>
        <dbReference type="ARBA" id="ARBA00004496"/>
    </source>
</evidence>
<dbReference type="PANTHER" id="PTHR10520:SF12">
    <property type="entry name" value="TRIFUNCTIONAL PURINE BIOSYNTHETIC PROTEIN ADENOSINE-3"/>
    <property type="match status" value="1"/>
</dbReference>
<evidence type="ECO:0000256" key="15">
    <source>
        <dbReference type="HAMAP-Rule" id="MF_00741"/>
    </source>
</evidence>
<dbReference type="SUPFAM" id="SSF56042">
    <property type="entry name" value="PurM C-terminal domain-like"/>
    <property type="match status" value="1"/>
</dbReference>
<dbReference type="GO" id="GO:0005524">
    <property type="term" value="F:ATP binding"/>
    <property type="evidence" value="ECO:0007669"/>
    <property type="project" value="UniProtKB-KW"/>
</dbReference>
<gene>
    <name evidence="15" type="primary">purM</name>
    <name evidence="18" type="ORF">DB32_004282</name>
</gene>
<dbReference type="GO" id="GO:0004641">
    <property type="term" value="F:phosphoribosylformylglycinamidine cyclo-ligase activity"/>
    <property type="evidence" value="ECO:0007669"/>
    <property type="project" value="UniProtKB-UniRule"/>
</dbReference>
<dbReference type="OrthoDB" id="9777881at2"/>
<evidence type="ECO:0000256" key="13">
    <source>
        <dbReference type="ARBA" id="ARBA00033093"/>
    </source>
</evidence>
<dbReference type="NCBIfam" id="TIGR00878">
    <property type="entry name" value="purM"/>
    <property type="match status" value="1"/>
</dbReference>
<feature type="domain" description="PurM-like C-terminal" evidence="17">
    <location>
        <begin position="174"/>
        <end position="342"/>
    </location>
</feature>
<dbReference type="GO" id="GO:0006189">
    <property type="term" value="P:'de novo' IMP biosynthetic process"/>
    <property type="evidence" value="ECO:0007669"/>
    <property type="project" value="UniProtKB-UniRule"/>
</dbReference>
<keyword evidence="6 15" id="KW-0963">Cytoplasm</keyword>
<evidence type="ECO:0000256" key="8">
    <source>
        <dbReference type="ARBA" id="ARBA00022741"/>
    </source>
</evidence>
<dbReference type="FunFam" id="3.90.650.10:FF:000011">
    <property type="entry name" value="Phosphoribosylformylglycinamidine cyclo-ligase"/>
    <property type="match status" value="1"/>
</dbReference>
<accession>A0A0F6W4J7</accession>
<feature type="domain" description="PurM-like N-terminal" evidence="16">
    <location>
        <begin position="56"/>
        <end position="161"/>
    </location>
</feature>
<comment type="similarity">
    <text evidence="3 15">Belongs to the AIR synthase family.</text>
</comment>
<dbReference type="KEGG" id="samy:DB32_004282"/>
<dbReference type="SUPFAM" id="SSF55326">
    <property type="entry name" value="PurM N-terminal domain-like"/>
    <property type="match status" value="1"/>
</dbReference>
<dbReference type="PANTHER" id="PTHR10520">
    <property type="entry name" value="TRIFUNCTIONAL PURINE BIOSYNTHETIC PROTEIN ADENOSINE-3-RELATED"/>
    <property type="match status" value="1"/>
</dbReference>
<evidence type="ECO:0000256" key="12">
    <source>
        <dbReference type="ARBA" id="ARBA00032931"/>
    </source>
</evidence>
<dbReference type="UniPathway" id="UPA00074">
    <property type="reaction ID" value="UER00129"/>
</dbReference>
<reference evidence="18 19" key="1">
    <citation type="submission" date="2015-03" db="EMBL/GenBank/DDBJ databases">
        <title>Genome assembly of Sandaracinus amylolyticus DSM 53668.</title>
        <authorList>
            <person name="Sharma G."/>
            <person name="Subramanian S."/>
        </authorList>
    </citation>
    <scope>NUCLEOTIDE SEQUENCE [LARGE SCALE GENOMIC DNA]</scope>
    <source>
        <strain evidence="18 19">DSM 53668</strain>
    </source>
</reference>
<dbReference type="Gene3D" id="3.90.650.10">
    <property type="entry name" value="PurM-like C-terminal domain"/>
    <property type="match status" value="1"/>
</dbReference>
<evidence type="ECO:0000256" key="3">
    <source>
        <dbReference type="ARBA" id="ARBA00010280"/>
    </source>
</evidence>
<dbReference type="Pfam" id="PF00586">
    <property type="entry name" value="AIRS"/>
    <property type="match status" value="1"/>
</dbReference>
<organism evidence="18 19">
    <name type="scientific">Sandaracinus amylolyticus</name>
    <dbReference type="NCBI Taxonomy" id="927083"/>
    <lineage>
        <taxon>Bacteria</taxon>
        <taxon>Pseudomonadati</taxon>
        <taxon>Myxococcota</taxon>
        <taxon>Polyangia</taxon>
        <taxon>Polyangiales</taxon>
        <taxon>Sandaracinaceae</taxon>
        <taxon>Sandaracinus</taxon>
    </lineage>
</organism>
<dbReference type="RefSeq" id="WP_053234427.1">
    <property type="nucleotide sequence ID" value="NZ_CP011125.1"/>
</dbReference>
<dbReference type="HAMAP" id="MF_00741">
    <property type="entry name" value="AIRS"/>
    <property type="match status" value="1"/>
</dbReference>
<evidence type="ECO:0000256" key="6">
    <source>
        <dbReference type="ARBA" id="ARBA00022490"/>
    </source>
</evidence>
<dbReference type="EMBL" id="CP011125">
    <property type="protein sequence ID" value="AKF07133.1"/>
    <property type="molecule type" value="Genomic_DNA"/>
</dbReference>
<protein>
    <recommendedName>
        <fullName evidence="5 15">Phosphoribosylformylglycinamidine cyclo-ligase</fullName>
        <ecNumber evidence="4 15">6.3.3.1</ecNumber>
    </recommendedName>
    <alternativeName>
        <fullName evidence="12 15">AIR synthase</fullName>
    </alternativeName>
    <alternativeName>
        <fullName evidence="13 15">AIRS</fullName>
    </alternativeName>
    <alternativeName>
        <fullName evidence="11 15">Phosphoribosyl-aminoimidazole synthetase</fullName>
    </alternativeName>
</protein>
<keyword evidence="8 15" id="KW-0547">Nucleotide-binding</keyword>
<dbReference type="InterPro" id="IPR010918">
    <property type="entry name" value="PurM-like_C_dom"/>
</dbReference>